<evidence type="ECO:0000256" key="1">
    <source>
        <dbReference type="ARBA" id="ARBA00001971"/>
    </source>
</evidence>
<dbReference type="GO" id="GO:0005506">
    <property type="term" value="F:iron ion binding"/>
    <property type="evidence" value="ECO:0007669"/>
    <property type="project" value="InterPro"/>
</dbReference>
<comment type="cofactor">
    <cofactor evidence="1 12">
        <name>heme</name>
        <dbReference type="ChEBI" id="CHEBI:30413"/>
    </cofactor>
</comment>
<dbReference type="STRING" id="77044.A0A1W2TCC2"/>
<dbReference type="PRINTS" id="PR00463">
    <property type="entry name" value="EP450I"/>
</dbReference>
<dbReference type="SUPFAM" id="SSF48264">
    <property type="entry name" value="Cytochrome P450"/>
    <property type="match status" value="1"/>
</dbReference>
<feature type="transmembrane region" description="Helical" evidence="14">
    <location>
        <begin position="6"/>
        <end position="23"/>
    </location>
</feature>
<evidence type="ECO:0000256" key="5">
    <source>
        <dbReference type="ARBA" id="ARBA00022692"/>
    </source>
</evidence>
<evidence type="ECO:0000313" key="16">
    <source>
        <dbReference type="Proteomes" id="UP000054516"/>
    </source>
</evidence>
<dbReference type="GO" id="GO:0016020">
    <property type="term" value="C:membrane"/>
    <property type="evidence" value="ECO:0007669"/>
    <property type="project" value="UniProtKB-SubCell"/>
</dbReference>
<dbReference type="CDD" id="cd11061">
    <property type="entry name" value="CYP67-like"/>
    <property type="match status" value="1"/>
</dbReference>
<evidence type="ECO:0000256" key="9">
    <source>
        <dbReference type="ARBA" id="ARBA00023004"/>
    </source>
</evidence>
<dbReference type="InterPro" id="IPR036396">
    <property type="entry name" value="Cyt_P450_sf"/>
</dbReference>
<evidence type="ECO:0000256" key="10">
    <source>
        <dbReference type="ARBA" id="ARBA00023033"/>
    </source>
</evidence>
<evidence type="ECO:0000256" key="2">
    <source>
        <dbReference type="ARBA" id="ARBA00004370"/>
    </source>
</evidence>
<evidence type="ECO:0000256" key="8">
    <source>
        <dbReference type="ARBA" id="ARBA00023002"/>
    </source>
</evidence>
<organism evidence="15">
    <name type="scientific">Rosellinia necatrix</name>
    <name type="common">White root-rot fungus</name>
    <dbReference type="NCBI Taxonomy" id="77044"/>
    <lineage>
        <taxon>Eukaryota</taxon>
        <taxon>Fungi</taxon>
        <taxon>Dikarya</taxon>
        <taxon>Ascomycota</taxon>
        <taxon>Pezizomycotina</taxon>
        <taxon>Sordariomycetes</taxon>
        <taxon>Xylariomycetidae</taxon>
        <taxon>Xylariales</taxon>
        <taxon>Xylariaceae</taxon>
        <taxon>Rosellinia</taxon>
    </lineage>
</organism>
<keyword evidence="9 12" id="KW-0408">Iron</keyword>
<dbReference type="OMA" id="HEHREWR"/>
<dbReference type="InterPro" id="IPR017972">
    <property type="entry name" value="Cyt_P450_CS"/>
</dbReference>
<comment type="subcellular location">
    <subcellularLocation>
        <location evidence="2">Membrane</location>
    </subcellularLocation>
</comment>
<dbReference type="Proteomes" id="UP000054516">
    <property type="component" value="Unassembled WGS sequence"/>
</dbReference>
<dbReference type="Pfam" id="PF00067">
    <property type="entry name" value="p450"/>
    <property type="match status" value="1"/>
</dbReference>
<keyword evidence="4 12" id="KW-0349">Heme</keyword>
<name>A0A1W2TCC2_ROSNE</name>
<dbReference type="InterPro" id="IPR002401">
    <property type="entry name" value="Cyt_P450_E_grp-I"/>
</dbReference>
<keyword evidence="16" id="KW-1185">Reference proteome</keyword>
<dbReference type="GO" id="GO:0004497">
    <property type="term" value="F:monooxygenase activity"/>
    <property type="evidence" value="ECO:0007669"/>
    <property type="project" value="UniProtKB-KW"/>
</dbReference>
<dbReference type="GO" id="GO:0020037">
    <property type="term" value="F:heme binding"/>
    <property type="evidence" value="ECO:0007669"/>
    <property type="project" value="InterPro"/>
</dbReference>
<dbReference type="EMBL" id="DF977458">
    <property type="protein sequence ID" value="GAP85610.1"/>
    <property type="molecule type" value="Genomic_DNA"/>
</dbReference>
<evidence type="ECO:0000256" key="3">
    <source>
        <dbReference type="ARBA" id="ARBA00010617"/>
    </source>
</evidence>
<keyword evidence="11 14" id="KW-0472">Membrane</keyword>
<sequence length="545" mass="62515">MIFPIVYSLLAGLIAHTGFFIHGEWHLKSRNIVSVHFILGAVAYWLLDSLSDSSHGSGYQLAVVSICYLTSLFTSMTIYRLFFHAIVSFPGPKLAAVTKLWHVFHITDSRNFMFMDKIYQEYGKFVRTGPNEITIFHPDAIQLLDGWNNGNTKDTWYDIMQPRSSAIFTRDEIDHRERRKPWVQSLATKNMDLLRPRLANLTHTLSECISKYDGEPIVVNDVMTWFSFDAMWEVLFGQDFKLMETRGGHPIIRHRDNSFALLGPVYVADWLAHIGFEFLPFYGRVRDWFRLVTFCDEHMKICMDEKEKSDKHNLASWFIDEYLGLEGKWDLKARQRLLSGTAVSAVLAGSDTTRASLIVSWWYLCKYPEHADKIRSELDGVDVTDANILARLPHLNGVINETLRLVPPALTGAGRMTGPSGLLIDDVLIPPNTRVTAPKYTIHRLEAAFQYPDDFIPERWYSRPELVRDKQAFAPFSVGNRQCVGKGLAYIELRMVTATLVKHYNVRFAPGYDPESMWRQMRDQVTAQPGPLLCIFESREKLASC</sequence>
<evidence type="ECO:0000256" key="13">
    <source>
        <dbReference type="RuleBase" id="RU000461"/>
    </source>
</evidence>
<protein>
    <submittedName>
        <fullName evidence="15">Putative cytochrome P450</fullName>
    </submittedName>
</protein>
<accession>A0A1W2TCC2</accession>
<keyword evidence="8 13" id="KW-0560">Oxidoreductase</keyword>
<reference evidence="15" key="1">
    <citation type="submission" date="2016-03" db="EMBL/GenBank/DDBJ databases">
        <title>Draft genome sequence of Rosellinia necatrix.</title>
        <authorList>
            <person name="Kanematsu S."/>
        </authorList>
    </citation>
    <scope>NUCLEOTIDE SEQUENCE [LARGE SCALE GENOMIC DNA]</scope>
    <source>
        <strain evidence="15">W97</strain>
    </source>
</reference>
<comment type="similarity">
    <text evidence="3 13">Belongs to the cytochrome P450 family.</text>
</comment>
<dbReference type="PANTHER" id="PTHR24305">
    <property type="entry name" value="CYTOCHROME P450"/>
    <property type="match status" value="1"/>
</dbReference>
<evidence type="ECO:0000256" key="6">
    <source>
        <dbReference type="ARBA" id="ARBA00022723"/>
    </source>
</evidence>
<dbReference type="Gene3D" id="1.10.630.10">
    <property type="entry name" value="Cytochrome P450"/>
    <property type="match status" value="1"/>
</dbReference>
<dbReference type="PANTHER" id="PTHR24305:SF112">
    <property type="entry name" value="L-ORNITHINE-N5-MONOOXYGENASE (EUROFUNG)"/>
    <property type="match status" value="1"/>
</dbReference>
<feature type="transmembrane region" description="Helical" evidence="14">
    <location>
        <begin position="59"/>
        <end position="83"/>
    </location>
</feature>
<dbReference type="InterPro" id="IPR001128">
    <property type="entry name" value="Cyt_P450"/>
</dbReference>
<dbReference type="OrthoDB" id="6692864at2759"/>
<dbReference type="InterPro" id="IPR050121">
    <property type="entry name" value="Cytochrome_P450_monoxygenase"/>
</dbReference>
<evidence type="ECO:0000256" key="11">
    <source>
        <dbReference type="ARBA" id="ARBA00023136"/>
    </source>
</evidence>
<dbReference type="GO" id="GO:0016705">
    <property type="term" value="F:oxidoreductase activity, acting on paired donors, with incorporation or reduction of molecular oxygen"/>
    <property type="evidence" value="ECO:0007669"/>
    <property type="project" value="InterPro"/>
</dbReference>
<dbReference type="AlphaFoldDB" id="A0A1W2TCC2"/>
<dbReference type="PRINTS" id="PR00385">
    <property type="entry name" value="P450"/>
</dbReference>
<evidence type="ECO:0000256" key="14">
    <source>
        <dbReference type="SAM" id="Phobius"/>
    </source>
</evidence>
<keyword evidence="10 13" id="KW-0503">Monooxygenase</keyword>
<feature type="binding site" description="axial binding residue" evidence="12">
    <location>
        <position position="483"/>
    </location>
    <ligand>
        <name>heme</name>
        <dbReference type="ChEBI" id="CHEBI:30413"/>
    </ligand>
    <ligandPart>
        <name>Fe</name>
        <dbReference type="ChEBI" id="CHEBI:18248"/>
    </ligandPart>
</feature>
<evidence type="ECO:0000256" key="7">
    <source>
        <dbReference type="ARBA" id="ARBA00022989"/>
    </source>
</evidence>
<evidence type="ECO:0000256" key="4">
    <source>
        <dbReference type="ARBA" id="ARBA00022617"/>
    </source>
</evidence>
<keyword evidence="7 14" id="KW-1133">Transmembrane helix</keyword>
<gene>
    <name evidence="15" type="ORF">SAMD00023353_1301280</name>
</gene>
<keyword evidence="6 12" id="KW-0479">Metal-binding</keyword>
<proteinExistence type="inferred from homology"/>
<evidence type="ECO:0000313" key="15">
    <source>
        <dbReference type="EMBL" id="GAP85610.1"/>
    </source>
</evidence>
<keyword evidence="5 14" id="KW-0812">Transmembrane</keyword>
<feature type="transmembrane region" description="Helical" evidence="14">
    <location>
        <begin position="30"/>
        <end position="47"/>
    </location>
</feature>
<dbReference type="PROSITE" id="PS00086">
    <property type="entry name" value="CYTOCHROME_P450"/>
    <property type="match status" value="1"/>
</dbReference>
<evidence type="ECO:0000256" key="12">
    <source>
        <dbReference type="PIRSR" id="PIRSR602401-1"/>
    </source>
</evidence>